<reference evidence="6" key="1">
    <citation type="journal article" date="2019" name="Int. J. Syst. Evol. Microbiol.">
        <title>The Global Catalogue of Microorganisms (GCM) 10K type strain sequencing project: providing services to taxonomists for standard genome sequencing and annotation.</title>
        <authorList>
            <consortium name="The Broad Institute Genomics Platform"/>
            <consortium name="The Broad Institute Genome Sequencing Center for Infectious Disease"/>
            <person name="Wu L."/>
            <person name="Ma J."/>
        </authorList>
    </citation>
    <scope>NUCLEOTIDE SEQUENCE [LARGE SCALE GENOMIC DNA]</scope>
    <source>
        <strain evidence="6">CCM 7855</strain>
    </source>
</reference>
<evidence type="ECO:0000256" key="3">
    <source>
        <dbReference type="SAM" id="SignalP"/>
    </source>
</evidence>
<feature type="compositionally biased region" description="Low complexity" evidence="1">
    <location>
        <begin position="182"/>
        <end position="194"/>
    </location>
</feature>
<protein>
    <recommendedName>
        <fullName evidence="4">YncI copper-binding domain-containing protein</fullName>
    </recommendedName>
</protein>
<keyword evidence="2" id="KW-0812">Transmembrane</keyword>
<evidence type="ECO:0000313" key="6">
    <source>
        <dbReference type="Proteomes" id="UP000632454"/>
    </source>
</evidence>
<name>A0ABQ1UE40_9NOCA</name>
<accession>A0ABQ1UE40</accession>
<feature type="transmembrane region" description="Helical" evidence="2">
    <location>
        <begin position="198"/>
        <end position="218"/>
    </location>
</feature>
<feature type="signal peptide" evidence="3">
    <location>
        <begin position="1"/>
        <end position="35"/>
    </location>
</feature>
<organism evidence="5 6">
    <name type="scientific">Williamsia phyllosphaerae</name>
    <dbReference type="NCBI Taxonomy" id="885042"/>
    <lineage>
        <taxon>Bacteria</taxon>
        <taxon>Bacillati</taxon>
        <taxon>Actinomycetota</taxon>
        <taxon>Actinomycetes</taxon>
        <taxon>Mycobacteriales</taxon>
        <taxon>Nocardiaceae</taxon>
        <taxon>Williamsia</taxon>
    </lineage>
</organism>
<dbReference type="Gene3D" id="2.60.40.2230">
    <property type="entry name" value="Uncharacterised protein YcnI-like PF07987, DUF1775"/>
    <property type="match status" value="1"/>
</dbReference>
<feature type="chain" id="PRO_5046064347" description="YncI copper-binding domain-containing protein" evidence="3">
    <location>
        <begin position="36"/>
        <end position="222"/>
    </location>
</feature>
<keyword evidence="3" id="KW-0732">Signal</keyword>
<keyword evidence="2" id="KW-0472">Membrane</keyword>
<evidence type="ECO:0000256" key="2">
    <source>
        <dbReference type="SAM" id="Phobius"/>
    </source>
</evidence>
<keyword evidence="2" id="KW-1133">Transmembrane helix</keyword>
<dbReference type="CDD" id="cd08545">
    <property type="entry name" value="YcnI_like"/>
    <property type="match status" value="1"/>
</dbReference>
<dbReference type="Pfam" id="PF07987">
    <property type="entry name" value="DUF1775"/>
    <property type="match status" value="1"/>
</dbReference>
<evidence type="ECO:0000259" key="4">
    <source>
        <dbReference type="Pfam" id="PF07987"/>
    </source>
</evidence>
<sequence>MHKSVFRHARIPVAIVAATGVIALGSALAPAVASAHVSAVAPGLAQGGYGVITFRVPNESDTNAATTEVTVTLPNLKSARTEPMAGWRAVVSKDATTEEATSVTWTATPGSPGIAVGEFGQFVLNAGPLPKEKTVKFPAVQKYTDGESVDWNQPPNADGSEPDHPAPEIELAAATDDEDGDSTATTAASDTSDTTARWLGGAGLVVGVLGIAAAGVAIRRKP</sequence>
<dbReference type="InterPro" id="IPR038507">
    <property type="entry name" value="YcnI-like_sf"/>
</dbReference>
<dbReference type="Proteomes" id="UP000632454">
    <property type="component" value="Unassembled WGS sequence"/>
</dbReference>
<dbReference type="EMBL" id="BMCS01000001">
    <property type="protein sequence ID" value="GGF15565.1"/>
    <property type="molecule type" value="Genomic_DNA"/>
</dbReference>
<feature type="domain" description="YncI copper-binding" evidence="4">
    <location>
        <begin position="36"/>
        <end position="171"/>
    </location>
</feature>
<dbReference type="RefSeq" id="WP_188487356.1">
    <property type="nucleotide sequence ID" value="NZ_BMCS01000001.1"/>
</dbReference>
<comment type="caution">
    <text evidence="5">The sequence shown here is derived from an EMBL/GenBank/DDBJ whole genome shotgun (WGS) entry which is preliminary data.</text>
</comment>
<gene>
    <name evidence="5" type="ORF">GCM10007298_09470</name>
</gene>
<evidence type="ECO:0000256" key="1">
    <source>
        <dbReference type="SAM" id="MobiDB-lite"/>
    </source>
</evidence>
<keyword evidence="6" id="KW-1185">Reference proteome</keyword>
<dbReference type="InterPro" id="IPR012533">
    <property type="entry name" value="YcnI-copper_dom"/>
</dbReference>
<proteinExistence type="predicted"/>
<feature type="region of interest" description="Disordered" evidence="1">
    <location>
        <begin position="146"/>
        <end position="194"/>
    </location>
</feature>
<evidence type="ECO:0000313" key="5">
    <source>
        <dbReference type="EMBL" id="GGF15565.1"/>
    </source>
</evidence>